<dbReference type="PRINTS" id="PR00320">
    <property type="entry name" value="GPROTEINBRPT"/>
</dbReference>
<dbReference type="InterPro" id="IPR011047">
    <property type="entry name" value="Quinoprotein_ADH-like_sf"/>
</dbReference>
<dbReference type="InterPro" id="IPR020472">
    <property type="entry name" value="WD40_PAC1"/>
</dbReference>
<sequence length="1012" mass="111587">LVQAQSDRDAKIAQLIETMRSTYSTVLGSERLKGDPLLQDVLDLILKQTVVCGYFIQDYARRGGFAGKALKETFSNTDTLISRYQDTFKQLRENFMGRIATQTALVTFDIATTVNEIRFDQLLEKLRPAIMDERKRSVCLPNTRLDAIKSTMDWFSDDSDGRQDVMWIYGLAGTGKSTLSTTIAGMMDDVGLLGASFSFDRSITERGVSTLIPTLAYQLAHFDAAIGARVQQVVQDTPNIANKPLGIQFSKLLSAAALGDIPWSRGPILVVIDALDESGSTADQKELMQALSGGFLNLPGFLRFLIVSRPERDILDQFKHTRMRREELRVDSETSQADITEFIRSRLLETREAKIDYLTEAMQSWPSEEDIIRLAIFAAGLFIWAATACRLIDASHDPTQRMGELVKHQPASALTKPFASLHQLYKTALLSAGIWDDDAFCRDFQDILGTVICVRVPFSCMAIDTLLGLSRPSVLTISRLGSVLRGGKEEPIQLLHTSFFDYLTLHDLDEPWAINTNKHNTRLAHRCIALLEHELKENMCNLTLPHPIQDEKLPESVIYLPAGHLYHFVNDAHRFAQYFSNTIEEHPLLIYTSALPFTPHDTLIYKTFHHDRLTLVVSGVESTWPPLLQVMHGHDSYVTSVGFSPDGLKIVSGSQDKTIRVWDALTGQELLSPLQGHDDYVASVGFSPDGLKIVSGSQDNTIRVWDALTGQELLSPLQGHDHYVASVGFSPDGLKIIVSGSEDKTIRVWDALTGQELLSPLQGHDEGITSVGFSLDGLKIVSGSNDKTIRVWDALTGQQLLSPLQGHDHFVTSVGFSPDGLKIVSGSDDKTIRVWDALTGQELLSPLQGHDRTVTSVGFSPDGLKIVSGSNDKTIRVWDALTGQQLLSPLQGHDHFVTSVGFSPDGLKIVSGSDDKTIRVWDALTSQELLSPLQGHDKTVTSARFSPDGLKIVSGSNDKTIQVWDALTGQQLLSPLQGHDDYVTSVGFSLDGLKIVSGSDDKTVRVWDALTG</sequence>
<accession>A0A166XGI2</accession>
<proteinExistence type="predicted"/>
<dbReference type="OrthoDB" id="538223at2759"/>
<dbReference type="Pfam" id="PF24883">
    <property type="entry name" value="NPHP3_N"/>
    <property type="match status" value="1"/>
</dbReference>
<feature type="repeat" description="WD" evidence="3">
    <location>
        <begin position="976"/>
        <end position="1012"/>
    </location>
</feature>
<evidence type="ECO:0000256" key="1">
    <source>
        <dbReference type="ARBA" id="ARBA00022574"/>
    </source>
</evidence>
<dbReference type="EMBL" id="KV417480">
    <property type="protein sequence ID" value="KZP34758.1"/>
    <property type="molecule type" value="Genomic_DNA"/>
</dbReference>
<dbReference type="SUPFAM" id="SSF52540">
    <property type="entry name" value="P-loop containing nucleoside triphosphate hydrolases"/>
    <property type="match status" value="1"/>
</dbReference>
<evidence type="ECO:0000256" key="2">
    <source>
        <dbReference type="ARBA" id="ARBA00022737"/>
    </source>
</evidence>
<feature type="repeat" description="WD" evidence="3">
    <location>
        <begin position="890"/>
        <end position="931"/>
    </location>
</feature>
<reference evidence="5 6" key="1">
    <citation type="journal article" date="2016" name="Mol. Biol. Evol.">
        <title>Comparative Genomics of Early-Diverging Mushroom-Forming Fungi Provides Insights into the Origins of Lignocellulose Decay Capabilities.</title>
        <authorList>
            <person name="Nagy L.G."/>
            <person name="Riley R."/>
            <person name="Tritt A."/>
            <person name="Adam C."/>
            <person name="Daum C."/>
            <person name="Floudas D."/>
            <person name="Sun H."/>
            <person name="Yadav J.S."/>
            <person name="Pangilinan J."/>
            <person name="Larsson K.H."/>
            <person name="Matsuura K."/>
            <person name="Barry K."/>
            <person name="Labutti K."/>
            <person name="Kuo R."/>
            <person name="Ohm R.A."/>
            <person name="Bhattacharya S.S."/>
            <person name="Shirouzu T."/>
            <person name="Yoshinaga Y."/>
            <person name="Martin F.M."/>
            <person name="Grigoriev I.V."/>
            <person name="Hibbett D.S."/>
        </authorList>
    </citation>
    <scope>NUCLEOTIDE SEQUENCE [LARGE SCALE GENOMIC DNA]</scope>
    <source>
        <strain evidence="5 6">CBS 109695</strain>
    </source>
</reference>
<dbReference type="SMART" id="SM00320">
    <property type="entry name" value="WD40"/>
    <property type="match status" value="9"/>
</dbReference>
<dbReference type="InterPro" id="IPR001680">
    <property type="entry name" value="WD40_rpt"/>
</dbReference>
<keyword evidence="1 3" id="KW-0853">WD repeat</keyword>
<feature type="repeat" description="WD" evidence="3">
    <location>
        <begin position="674"/>
        <end position="715"/>
    </location>
</feature>
<dbReference type="Proteomes" id="UP000076532">
    <property type="component" value="Unassembled WGS sequence"/>
</dbReference>
<dbReference type="InterPro" id="IPR015943">
    <property type="entry name" value="WD40/YVTN_repeat-like_dom_sf"/>
</dbReference>
<dbReference type="Pfam" id="PF00400">
    <property type="entry name" value="WD40"/>
    <property type="match status" value="9"/>
</dbReference>
<dbReference type="PROSITE" id="PS50082">
    <property type="entry name" value="WD_REPEATS_2"/>
    <property type="match status" value="9"/>
</dbReference>
<keyword evidence="2" id="KW-0677">Repeat</keyword>
<feature type="non-terminal residue" evidence="5">
    <location>
        <position position="1"/>
    </location>
</feature>
<organism evidence="5 6">
    <name type="scientific">Athelia psychrophila</name>
    <dbReference type="NCBI Taxonomy" id="1759441"/>
    <lineage>
        <taxon>Eukaryota</taxon>
        <taxon>Fungi</taxon>
        <taxon>Dikarya</taxon>
        <taxon>Basidiomycota</taxon>
        <taxon>Agaricomycotina</taxon>
        <taxon>Agaricomycetes</taxon>
        <taxon>Agaricomycetidae</taxon>
        <taxon>Atheliales</taxon>
        <taxon>Atheliaceae</taxon>
        <taxon>Athelia</taxon>
    </lineage>
</organism>
<feature type="repeat" description="WD" evidence="3">
    <location>
        <begin position="933"/>
        <end position="974"/>
    </location>
</feature>
<evidence type="ECO:0000259" key="4">
    <source>
        <dbReference type="Pfam" id="PF24883"/>
    </source>
</evidence>
<feature type="repeat" description="WD" evidence="3">
    <location>
        <begin position="717"/>
        <end position="759"/>
    </location>
</feature>
<evidence type="ECO:0000313" key="6">
    <source>
        <dbReference type="Proteomes" id="UP000076532"/>
    </source>
</evidence>
<name>A0A166XGI2_9AGAM</name>
<evidence type="ECO:0000313" key="5">
    <source>
        <dbReference type="EMBL" id="KZP34758.1"/>
    </source>
</evidence>
<dbReference type="PROSITE" id="PS00678">
    <property type="entry name" value="WD_REPEATS_1"/>
    <property type="match status" value="1"/>
</dbReference>
<dbReference type="Gene3D" id="2.130.10.10">
    <property type="entry name" value="YVTN repeat-like/Quinoprotein amine dehydrogenase"/>
    <property type="match status" value="4"/>
</dbReference>
<feature type="repeat" description="WD" evidence="3">
    <location>
        <begin position="631"/>
        <end position="672"/>
    </location>
</feature>
<dbReference type="AlphaFoldDB" id="A0A166XGI2"/>
<keyword evidence="6" id="KW-1185">Reference proteome</keyword>
<dbReference type="PANTHER" id="PTHR45333">
    <property type="entry name" value="MEMBRANE PROTEIN-RELATED"/>
    <property type="match status" value="1"/>
</dbReference>
<dbReference type="InterPro" id="IPR019775">
    <property type="entry name" value="WD40_repeat_CS"/>
</dbReference>
<dbReference type="SUPFAM" id="SSF50998">
    <property type="entry name" value="Quinoprotein alcohol dehydrogenase-like"/>
    <property type="match status" value="1"/>
</dbReference>
<feature type="domain" description="Nephrocystin 3-like N-terminal" evidence="4">
    <location>
        <begin position="152"/>
        <end position="309"/>
    </location>
</feature>
<dbReference type="PROSITE" id="PS50294">
    <property type="entry name" value="WD_REPEATS_REGION"/>
    <property type="match status" value="9"/>
</dbReference>
<dbReference type="InterPro" id="IPR027417">
    <property type="entry name" value="P-loop_NTPase"/>
</dbReference>
<protein>
    <recommendedName>
        <fullName evidence="4">Nephrocystin 3-like N-terminal domain-containing protein</fullName>
    </recommendedName>
</protein>
<feature type="non-terminal residue" evidence="5">
    <location>
        <position position="1012"/>
    </location>
</feature>
<dbReference type="STRING" id="436010.A0A166XGI2"/>
<dbReference type="CDD" id="cd00200">
    <property type="entry name" value="WD40"/>
    <property type="match status" value="1"/>
</dbReference>
<gene>
    <name evidence="5" type="ORF">FIBSPDRAFT_709733</name>
</gene>
<dbReference type="InterPro" id="IPR036322">
    <property type="entry name" value="WD40_repeat_dom_sf"/>
</dbReference>
<dbReference type="PANTHER" id="PTHR45333:SF1">
    <property type="entry name" value="CHROMOSOME UNDETERMINED SCAFFOLD_625, WHOLE GENOME SHOTGUN SEQUENCE"/>
    <property type="match status" value="1"/>
</dbReference>
<feature type="repeat" description="WD" evidence="3">
    <location>
        <begin position="761"/>
        <end position="802"/>
    </location>
</feature>
<evidence type="ECO:0000256" key="3">
    <source>
        <dbReference type="PROSITE-ProRule" id="PRU00221"/>
    </source>
</evidence>
<dbReference type="SUPFAM" id="SSF50978">
    <property type="entry name" value="WD40 repeat-like"/>
    <property type="match status" value="1"/>
</dbReference>
<feature type="repeat" description="WD" evidence="3">
    <location>
        <begin position="847"/>
        <end position="888"/>
    </location>
</feature>
<dbReference type="InterPro" id="IPR056884">
    <property type="entry name" value="NPHP3-like_N"/>
</dbReference>
<feature type="repeat" description="WD" evidence="3">
    <location>
        <begin position="804"/>
        <end position="845"/>
    </location>
</feature>